<feature type="compositionally biased region" description="Polar residues" evidence="1">
    <location>
        <begin position="114"/>
        <end position="132"/>
    </location>
</feature>
<dbReference type="OrthoDB" id="9786892at2"/>
<proteinExistence type="predicted"/>
<sequence>MKLNRKQWSLLISFFIMMLVLLTLFNIHLSAKEDKEILYELRFEDPKKPEKTSSPEEDKLETHMAYNESVKSRFDKEVREFKTLEELKEGKKSDEAEENEENEEAETSDEIPSEPQQDYMSSETGESVASRATRNKKQQAEKSEGDNTSDTKVENNSVNHHSSISYSLVNRVHRSLPNPVYTCSARGKIVINIKVDALGNVTDASFNKRSSTSGNGCLVEHAITYALRAKFEEKEGNDSQVGTITYLFQG</sequence>
<evidence type="ECO:0000256" key="1">
    <source>
        <dbReference type="SAM" id="MobiDB-lite"/>
    </source>
</evidence>
<gene>
    <name evidence="2" type="ORF">SAMN02927921_01259</name>
</gene>
<organism evidence="2 3">
    <name type="scientific">Sinomicrobium oceani</name>
    <dbReference type="NCBI Taxonomy" id="1150368"/>
    <lineage>
        <taxon>Bacteria</taxon>
        <taxon>Pseudomonadati</taxon>
        <taxon>Bacteroidota</taxon>
        <taxon>Flavobacteriia</taxon>
        <taxon>Flavobacteriales</taxon>
        <taxon>Flavobacteriaceae</taxon>
        <taxon>Sinomicrobium</taxon>
    </lineage>
</organism>
<keyword evidence="3" id="KW-1185">Reference proteome</keyword>
<dbReference type="RefSeq" id="WP_072316501.1">
    <property type="nucleotide sequence ID" value="NZ_FPJE01000005.1"/>
</dbReference>
<dbReference type="AlphaFoldDB" id="A0A1K1NGA4"/>
<feature type="compositionally biased region" description="Basic and acidic residues" evidence="1">
    <location>
        <begin position="138"/>
        <end position="153"/>
    </location>
</feature>
<evidence type="ECO:0000313" key="2">
    <source>
        <dbReference type="EMBL" id="SFW34297.1"/>
    </source>
</evidence>
<dbReference type="STRING" id="1150368.SAMN02927921_01259"/>
<feature type="compositionally biased region" description="Acidic residues" evidence="1">
    <location>
        <begin position="95"/>
        <end position="112"/>
    </location>
</feature>
<protein>
    <recommendedName>
        <fullName evidence="4">TonB family C-terminal domain-containing protein</fullName>
    </recommendedName>
</protein>
<dbReference type="EMBL" id="FPJE01000005">
    <property type="protein sequence ID" value="SFW34297.1"/>
    <property type="molecule type" value="Genomic_DNA"/>
</dbReference>
<feature type="compositionally biased region" description="Basic and acidic residues" evidence="1">
    <location>
        <begin position="46"/>
        <end position="62"/>
    </location>
</feature>
<accession>A0A1K1NGA4</accession>
<reference evidence="2 3" key="1">
    <citation type="submission" date="2016-11" db="EMBL/GenBank/DDBJ databases">
        <authorList>
            <person name="Jaros S."/>
            <person name="Januszkiewicz K."/>
            <person name="Wedrychowicz H."/>
        </authorList>
    </citation>
    <scope>NUCLEOTIDE SEQUENCE [LARGE SCALE GENOMIC DNA]</scope>
    <source>
        <strain evidence="2 3">CGMCC 1.12145</strain>
    </source>
</reference>
<evidence type="ECO:0000313" key="3">
    <source>
        <dbReference type="Proteomes" id="UP000182248"/>
    </source>
</evidence>
<name>A0A1K1NGA4_9FLAO</name>
<feature type="region of interest" description="Disordered" evidence="1">
    <location>
        <begin position="86"/>
        <end position="159"/>
    </location>
</feature>
<dbReference type="Proteomes" id="UP000182248">
    <property type="component" value="Unassembled WGS sequence"/>
</dbReference>
<evidence type="ECO:0008006" key="4">
    <source>
        <dbReference type="Google" id="ProtNLM"/>
    </source>
</evidence>
<feature type="region of interest" description="Disordered" evidence="1">
    <location>
        <begin position="46"/>
        <end position="71"/>
    </location>
</feature>